<keyword evidence="2" id="KW-0472">Membrane</keyword>
<keyword evidence="2" id="KW-0812">Transmembrane</keyword>
<feature type="transmembrane region" description="Helical" evidence="2">
    <location>
        <begin position="301"/>
        <end position="321"/>
    </location>
</feature>
<dbReference type="RefSeq" id="WP_251409847.1">
    <property type="nucleotide sequence ID" value="NZ_JAMQGM010000010.1"/>
</dbReference>
<feature type="transmembrane region" description="Helical" evidence="2">
    <location>
        <begin position="53"/>
        <end position="73"/>
    </location>
</feature>
<name>A0ABT0X4L4_9ACTN</name>
<evidence type="ECO:0008006" key="5">
    <source>
        <dbReference type="Google" id="ProtNLM"/>
    </source>
</evidence>
<comment type="caution">
    <text evidence="3">The sequence shown here is derived from an EMBL/GenBank/DDBJ whole genome shotgun (WGS) entry which is preliminary data.</text>
</comment>
<reference evidence="3" key="1">
    <citation type="journal article" date="2023" name="Int. J. Syst. Evol. Microbiol.">
        <title>Streptomyces meridianus sp. nov. isolated from brackish water of the Tagus estuary in Alcochete, Portugal.</title>
        <authorList>
            <person name="Santos J.D.N."/>
            <person name="Klimek D."/>
            <person name="Calusinska M."/>
            <person name="Lobo Da Cunha A."/>
            <person name="Catita J."/>
            <person name="Goncalves H."/>
            <person name="Gonzalez I."/>
            <person name="Reyes F."/>
            <person name="Lage O.M."/>
        </authorList>
    </citation>
    <scope>NUCLEOTIDE SEQUENCE</scope>
    <source>
        <strain evidence="3">MTZ3.1</strain>
    </source>
</reference>
<keyword evidence="2" id="KW-1133">Transmembrane helix</keyword>
<organism evidence="3 4">
    <name type="scientific">Streptomyces meridianus</name>
    <dbReference type="NCBI Taxonomy" id="2938945"/>
    <lineage>
        <taxon>Bacteria</taxon>
        <taxon>Bacillati</taxon>
        <taxon>Actinomycetota</taxon>
        <taxon>Actinomycetes</taxon>
        <taxon>Kitasatosporales</taxon>
        <taxon>Streptomycetaceae</taxon>
        <taxon>Streptomyces</taxon>
    </lineage>
</organism>
<feature type="transmembrane region" description="Helical" evidence="2">
    <location>
        <begin position="93"/>
        <end position="119"/>
    </location>
</feature>
<protein>
    <recommendedName>
        <fullName evidence="5">Integral membrane protein</fullName>
    </recommendedName>
</protein>
<feature type="region of interest" description="Disordered" evidence="1">
    <location>
        <begin position="167"/>
        <end position="196"/>
    </location>
</feature>
<gene>
    <name evidence="3" type="ORF">M1E25_04395</name>
</gene>
<evidence type="ECO:0000256" key="1">
    <source>
        <dbReference type="SAM" id="MobiDB-lite"/>
    </source>
</evidence>
<feature type="transmembrane region" description="Helical" evidence="2">
    <location>
        <begin position="333"/>
        <end position="355"/>
    </location>
</feature>
<feature type="transmembrane region" description="Helical" evidence="2">
    <location>
        <begin position="20"/>
        <end position="41"/>
    </location>
</feature>
<proteinExistence type="predicted"/>
<evidence type="ECO:0000313" key="3">
    <source>
        <dbReference type="EMBL" id="MCM2576602.1"/>
    </source>
</evidence>
<dbReference type="EMBL" id="JAMQGM010000010">
    <property type="protein sequence ID" value="MCM2576602.1"/>
    <property type="molecule type" value="Genomic_DNA"/>
</dbReference>
<evidence type="ECO:0000256" key="2">
    <source>
        <dbReference type="SAM" id="Phobius"/>
    </source>
</evidence>
<feature type="transmembrane region" description="Helical" evidence="2">
    <location>
        <begin position="376"/>
        <end position="400"/>
    </location>
</feature>
<keyword evidence="4" id="KW-1185">Reference proteome</keyword>
<sequence>MLALRLARGAHPLVLLRRLMVAAASAGVGFLLLCTLGYAASHPAQAAASVMRLLWCAVPLAAMVQLAVVVARADPASRPKPGLSSVGLGPFRLAMVAAASTAASCVVGSAIALLVFLYLRGDLGSPPVHGVLTQVLGAEARLPGAGVITLLGAAPVLAATSAAIALRPPANRPDTTPDAGRPPAEQPADPGTAQILPPVTTAPRGLPWGVALMAMGLALEAYAGHGVPPAPESLLPMPGRLGSGSPGVIGGWMLTAIGLIFAGPGLTHAAGRLLSAGRPSALRLLAGRVLQGEAQRIGRPLGVLCAVASGALATSELYGSASASAPGSPFGPLTGLGAALVMSCATATVLTAAVEMRSLRGTTTAALQRLGVTTRLLRHAVAARTAMLFLVLAPVTWLVAELAAMPLRS</sequence>
<feature type="transmembrane region" description="Helical" evidence="2">
    <location>
        <begin position="205"/>
        <end position="223"/>
    </location>
</feature>
<evidence type="ECO:0000313" key="4">
    <source>
        <dbReference type="Proteomes" id="UP001167160"/>
    </source>
</evidence>
<feature type="transmembrane region" description="Helical" evidence="2">
    <location>
        <begin position="243"/>
        <end position="262"/>
    </location>
</feature>
<accession>A0ABT0X4L4</accession>
<dbReference type="Proteomes" id="UP001167160">
    <property type="component" value="Unassembled WGS sequence"/>
</dbReference>